<protein>
    <submittedName>
        <fullName evidence="2">Uncharacterized protein</fullName>
    </submittedName>
</protein>
<organism evidence="2 3">
    <name type="scientific">Morchella conica CCBAS932</name>
    <dbReference type="NCBI Taxonomy" id="1392247"/>
    <lineage>
        <taxon>Eukaryota</taxon>
        <taxon>Fungi</taxon>
        <taxon>Dikarya</taxon>
        <taxon>Ascomycota</taxon>
        <taxon>Pezizomycotina</taxon>
        <taxon>Pezizomycetes</taxon>
        <taxon>Pezizales</taxon>
        <taxon>Morchellaceae</taxon>
        <taxon>Morchella</taxon>
    </lineage>
</organism>
<feature type="compositionally biased region" description="Basic and acidic residues" evidence="1">
    <location>
        <begin position="249"/>
        <end position="271"/>
    </location>
</feature>
<feature type="compositionally biased region" description="Low complexity" evidence="1">
    <location>
        <begin position="300"/>
        <end position="317"/>
    </location>
</feature>
<evidence type="ECO:0000256" key="1">
    <source>
        <dbReference type="SAM" id="MobiDB-lite"/>
    </source>
</evidence>
<gene>
    <name evidence="2" type="ORF">P167DRAFT_548353</name>
</gene>
<reference evidence="2 3" key="1">
    <citation type="journal article" date="2018" name="Nat. Ecol. Evol.">
        <title>Pezizomycetes genomes reveal the molecular basis of ectomycorrhizal truffle lifestyle.</title>
        <authorList>
            <person name="Murat C."/>
            <person name="Payen T."/>
            <person name="Noel B."/>
            <person name="Kuo A."/>
            <person name="Morin E."/>
            <person name="Chen J."/>
            <person name="Kohler A."/>
            <person name="Krizsan K."/>
            <person name="Balestrini R."/>
            <person name="Da Silva C."/>
            <person name="Montanini B."/>
            <person name="Hainaut M."/>
            <person name="Levati E."/>
            <person name="Barry K.W."/>
            <person name="Belfiori B."/>
            <person name="Cichocki N."/>
            <person name="Clum A."/>
            <person name="Dockter R.B."/>
            <person name="Fauchery L."/>
            <person name="Guy J."/>
            <person name="Iotti M."/>
            <person name="Le Tacon F."/>
            <person name="Lindquist E.A."/>
            <person name="Lipzen A."/>
            <person name="Malagnac F."/>
            <person name="Mello A."/>
            <person name="Molinier V."/>
            <person name="Miyauchi S."/>
            <person name="Poulain J."/>
            <person name="Riccioni C."/>
            <person name="Rubini A."/>
            <person name="Sitrit Y."/>
            <person name="Splivallo R."/>
            <person name="Traeger S."/>
            <person name="Wang M."/>
            <person name="Zifcakova L."/>
            <person name="Wipf D."/>
            <person name="Zambonelli A."/>
            <person name="Paolocci F."/>
            <person name="Nowrousian M."/>
            <person name="Ottonello S."/>
            <person name="Baldrian P."/>
            <person name="Spatafora J.W."/>
            <person name="Henrissat B."/>
            <person name="Nagy L.G."/>
            <person name="Aury J.M."/>
            <person name="Wincker P."/>
            <person name="Grigoriev I.V."/>
            <person name="Bonfante P."/>
            <person name="Martin F.M."/>
        </authorList>
    </citation>
    <scope>NUCLEOTIDE SEQUENCE [LARGE SCALE GENOMIC DNA]</scope>
    <source>
        <strain evidence="2 3">CCBAS932</strain>
    </source>
</reference>
<feature type="region of interest" description="Disordered" evidence="1">
    <location>
        <begin position="1"/>
        <end position="31"/>
    </location>
</feature>
<keyword evidence="3" id="KW-1185">Reference proteome</keyword>
<evidence type="ECO:0000313" key="3">
    <source>
        <dbReference type="Proteomes" id="UP000277580"/>
    </source>
</evidence>
<name>A0A3N4KF16_9PEZI</name>
<evidence type="ECO:0000313" key="2">
    <source>
        <dbReference type="EMBL" id="RPB09124.1"/>
    </source>
</evidence>
<proteinExistence type="predicted"/>
<feature type="compositionally biased region" description="Low complexity" evidence="1">
    <location>
        <begin position="1"/>
        <end position="24"/>
    </location>
</feature>
<feature type="region of interest" description="Disordered" evidence="1">
    <location>
        <begin position="189"/>
        <end position="223"/>
    </location>
</feature>
<feature type="compositionally biased region" description="Gly residues" evidence="1">
    <location>
        <begin position="374"/>
        <end position="383"/>
    </location>
</feature>
<feature type="compositionally biased region" description="Basic and acidic residues" evidence="1">
    <location>
        <begin position="198"/>
        <end position="207"/>
    </location>
</feature>
<dbReference type="OrthoDB" id="4204700at2759"/>
<dbReference type="EMBL" id="ML119155">
    <property type="protein sequence ID" value="RPB09124.1"/>
    <property type="molecule type" value="Genomic_DNA"/>
</dbReference>
<sequence length="394" mass="42867">MPLDTADTFPTDTGTDTDPDTPTKTYPPPPPLAPLSFLLGYTPADRTRYTTLQATATSRHLSLPLTPTELAGLAYYDGIFYAYQSYGDVIGTSLGALLGFALRSRKPGRIPTAIARIFNVNPRYVAVTLRVGVFGSLGMLYGMTTASVQALNRMRKEQKDDPEMGRVVAARARKLSALEREVRARAFGAQEAGAQRGGEGERERDEQSLGGMEVAEYKRRSDEDVVNAERTAFPFGRPSEAVAAARVESQGERQGERGDDPFLLADEKEGAAEAPVRGGWRNAHSNTGESTWERLRKGQRPQPQQQQQVEETQPQQTSPWPQRAPMKGFGAPAAGSEPKTDSFSFSSTAEDRELAKAQAQKEFDESVERERRSGGGGGGGDGYSEGDQGRAGRW</sequence>
<dbReference type="InParanoid" id="A0A3N4KF16"/>
<feature type="compositionally biased region" description="Basic and acidic residues" evidence="1">
    <location>
        <begin position="349"/>
        <end position="373"/>
    </location>
</feature>
<dbReference type="STRING" id="1392247.A0A3N4KF16"/>
<feature type="region of interest" description="Disordered" evidence="1">
    <location>
        <begin position="243"/>
        <end position="394"/>
    </location>
</feature>
<dbReference type="Proteomes" id="UP000277580">
    <property type="component" value="Unassembled WGS sequence"/>
</dbReference>
<accession>A0A3N4KF16</accession>
<dbReference type="AlphaFoldDB" id="A0A3N4KF16"/>